<sequence>LRIGRFANRSGLEVSAASTLGSNKLAFRSKVISRSHAKIWVWGFRQILYQGFEAFF</sequence>
<reference evidence="2" key="1">
    <citation type="journal article" date="2019" name="Environ. Microbiol.">
        <title>Fungal ecological strategies reflected in gene transcription - a case study of two litter decomposers.</title>
        <authorList>
            <person name="Barbi F."/>
            <person name="Kohler A."/>
            <person name="Barry K."/>
            <person name="Baskaran P."/>
            <person name="Daum C."/>
            <person name="Fauchery L."/>
            <person name="Ihrmark K."/>
            <person name="Kuo A."/>
            <person name="LaButti K."/>
            <person name="Lipzen A."/>
            <person name="Morin E."/>
            <person name="Grigoriev I.V."/>
            <person name="Henrissat B."/>
            <person name="Lindahl B."/>
            <person name="Martin F."/>
        </authorList>
    </citation>
    <scope>NUCLEOTIDE SEQUENCE</scope>
    <source>
        <strain evidence="2">JB14</strain>
    </source>
</reference>
<accession>A0A6A4GHJ0</accession>
<dbReference type="Proteomes" id="UP000799118">
    <property type="component" value="Unassembled WGS sequence"/>
</dbReference>
<evidence type="ECO:0000313" key="2">
    <source>
        <dbReference type="EMBL" id="KAE9384938.1"/>
    </source>
</evidence>
<evidence type="ECO:0000313" key="3">
    <source>
        <dbReference type="Proteomes" id="UP000799118"/>
    </source>
</evidence>
<protein>
    <recommendedName>
        <fullName evidence="1">FHA domain-containing protein</fullName>
    </recommendedName>
</protein>
<feature type="domain" description="FHA" evidence="1">
    <location>
        <begin position="1"/>
        <end position="39"/>
    </location>
</feature>
<evidence type="ECO:0000259" key="1">
    <source>
        <dbReference type="PROSITE" id="PS50006"/>
    </source>
</evidence>
<feature type="non-terminal residue" evidence="2">
    <location>
        <position position="1"/>
    </location>
</feature>
<dbReference type="InterPro" id="IPR000253">
    <property type="entry name" value="FHA_dom"/>
</dbReference>
<gene>
    <name evidence="2" type="ORF">BT96DRAFT_841414</name>
</gene>
<dbReference type="OrthoDB" id="687730at2759"/>
<dbReference type="AlphaFoldDB" id="A0A6A4GHJ0"/>
<dbReference type="EMBL" id="ML770055">
    <property type="protein sequence ID" value="KAE9384938.1"/>
    <property type="molecule type" value="Genomic_DNA"/>
</dbReference>
<dbReference type="PROSITE" id="PS50006">
    <property type="entry name" value="FHA_DOMAIN"/>
    <property type="match status" value="1"/>
</dbReference>
<keyword evidence="3" id="KW-1185">Reference proteome</keyword>
<proteinExistence type="predicted"/>
<organism evidence="2 3">
    <name type="scientific">Gymnopus androsaceus JB14</name>
    <dbReference type="NCBI Taxonomy" id="1447944"/>
    <lineage>
        <taxon>Eukaryota</taxon>
        <taxon>Fungi</taxon>
        <taxon>Dikarya</taxon>
        <taxon>Basidiomycota</taxon>
        <taxon>Agaricomycotina</taxon>
        <taxon>Agaricomycetes</taxon>
        <taxon>Agaricomycetidae</taxon>
        <taxon>Agaricales</taxon>
        <taxon>Marasmiineae</taxon>
        <taxon>Omphalotaceae</taxon>
        <taxon>Gymnopus</taxon>
    </lineage>
</organism>
<name>A0A6A4GHJ0_9AGAR</name>